<feature type="non-terminal residue" evidence="1">
    <location>
        <position position="1"/>
    </location>
</feature>
<dbReference type="AlphaFoldDB" id="A0A6A0A1C1"/>
<name>A0A6A0A1C1_HAELA</name>
<evidence type="ECO:0000313" key="2">
    <source>
        <dbReference type="Proteomes" id="UP000485058"/>
    </source>
</evidence>
<gene>
    <name evidence="1" type="ORF">HaLaN_23450</name>
</gene>
<sequence length="55" mass="5465">QASACLHLEAGQVELHAVGGDVDAGITGNLKKQVGAIGSSIKVTVGSLFRSMVSG</sequence>
<protein>
    <submittedName>
        <fullName evidence="1">Uncharacterized protein</fullName>
    </submittedName>
</protein>
<dbReference type="Proteomes" id="UP000485058">
    <property type="component" value="Unassembled WGS sequence"/>
</dbReference>
<organism evidence="1 2">
    <name type="scientific">Haematococcus lacustris</name>
    <name type="common">Green alga</name>
    <name type="synonym">Haematococcus pluvialis</name>
    <dbReference type="NCBI Taxonomy" id="44745"/>
    <lineage>
        <taxon>Eukaryota</taxon>
        <taxon>Viridiplantae</taxon>
        <taxon>Chlorophyta</taxon>
        <taxon>core chlorophytes</taxon>
        <taxon>Chlorophyceae</taxon>
        <taxon>CS clade</taxon>
        <taxon>Chlamydomonadales</taxon>
        <taxon>Haematococcaceae</taxon>
        <taxon>Haematococcus</taxon>
    </lineage>
</organism>
<accession>A0A6A0A1C1</accession>
<keyword evidence="2" id="KW-1185">Reference proteome</keyword>
<comment type="caution">
    <text evidence="1">The sequence shown here is derived from an EMBL/GenBank/DDBJ whole genome shotgun (WGS) entry which is preliminary data.</text>
</comment>
<proteinExistence type="predicted"/>
<reference evidence="1 2" key="1">
    <citation type="submission" date="2020-02" db="EMBL/GenBank/DDBJ databases">
        <title>Draft genome sequence of Haematococcus lacustris strain NIES-144.</title>
        <authorList>
            <person name="Morimoto D."/>
            <person name="Nakagawa S."/>
            <person name="Yoshida T."/>
            <person name="Sawayama S."/>
        </authorList>
    </citation>
    <scope>NUCLEOTIDE SEQUENCE [LARGE SCALE GENOMIC DNA]</scope>
    <source>
        <strain evidence="1 2">NIES-144</strain>
    </source>
</reference>
<evidence type="ECO:0000313" key="1">
    <source>
        <dbReference type="EMBL" id="GFH25476.1"/>
    </source>
</evidence>
<dbReference type="EMBL" id="BLLF01002825">
    <property type="protein sequence ID" value="GFH25476.1"/>
    <property type="molecule type" value="Genomic_DNA"/>
</dbReference>